<reference evidence="1" key="1">
    <citation type="submission" date="2021-02" db="EMBL/GenBank/DDBJ databases">
        <authorList>
            <person name="Dougan E. K."/>
            <person name="Rhodes N."/>
            <person name="Thang M."/>
            <person name="Chan C."/>
        </authorList>
    </citation>
    <scope>NUCLEOTIDE SEQUENCE</scope>
</reference>
<protein>
    <submittedName>
        <fullName evidence="1">Lpcat2b protein</fullName>
    </submittedName>
</protein>
<dbReference type="AlphaFoldDB" id="A0A812IMV8"/>
<evidence type="ECO:0000313" key="1">
    <source>
        <dbReference type="EMBL" id="CAE7042038.1"/>
    </source>
</evidence>
<dbReference type="Proteomes" id="UP000604046">
    <property type="component" value="Unassembled WGS sequence"/>
</dbReference>
<organism evidence="1 2">
    <name type="scientific">Symbiodinium natans</name>
    <dbReference type="NCBI Taxonomy" id="878477"/>
    <lineage>
        <taxon>Eukaryota</taxon>
        <taxon>Sar</taxon>
        <taxon>Alveolata</taxon>
        <taxon>Dinophyceae</taxon>
        <taxon>Suessiales</taxon>
        <taxon>Symbiodiniaceae</taxon>
        <taxon>Symbiodinium</taxon>
    </lineage>
</organism>
<dbReference type="OrthoDB" id="426008at2759"/>
<evidence type="ECO:0000313" key="2">
    <source>
        <dbReference type="Proteomes" id="UP000604046"/>
    </source>
</evidence>
<gene>
    <name evidence="1" type="primary">Lpcat2b</name>
    <name evidence="1" type="ORF">SNAT2548_LOCUS4960</name>
</gene>
<dbReference type="EMBL" id="CAJNDS010000310">
    <property type="protein sequence ID" value="CAE7042038.1"/>
    <property type="molecule type" value="Genomic_DNA"/>
</dbReference>
<name>A0A812IMV8_9DINO</name>
<comment type="caution">
    <text evidence="1">The sequence shown here is derived from an EMBL/GenBank/DDBJ whole genome shotgun (WGS) entry which is preliminary data.</text>
</comment>
<sequence>MGTPSAGRFAAERWQWQHLRPGVTEDSLLRSCRRIQRAWRELVQHRHVKLARQRVSMDGCAQHAHVEPESHTGGGYAHGVHGVLVSEQRAHAPADEDLWDEAVFFHHPPVDDVLSELVKHEASAAILGREPAASTILLLRKLERQFQLRSRGSAPWRPPCALGETGRQELQEACRSGLDRCRGDIEVLRLLMPIACSIRLVVASSYVHSLELQRASAVLSELEAPLPIPGGSVSLEVLSQPILSRATLLRSRVAWLSGGAASAEAAARDALQLLEETRSSAFWPPHPWELAACHRLLALSLCRAGRPARALGELQGLGQLLVDTPGLLADLLHQDVQVLQLEVEVALDVDLRCSDKGNVQASVLQSFIRRADALLKTSTHLPCACRLLALAAKLALLAEIPWYVAGGARAEVVKDASDRLEEASVVEPHRVLAAQAVCAALSGDEAGALAAASAWAVSQDTTIARRLVSELRQPAPSKRALSQIMTVCLAQGAILQGVCTPSAQTAA</sequence>
<accession>A0A812IMV8</accession>
<proteinExistence type="predicted"/>
<keyword evidence="2" id="KW-1185">Reference proteome</keyword>